<comment type="caution">
    <text evidence="1">The sequence shown here is derived from an EMBL/GenBank/DDBJ whole genome shotgun (WGS) entry which is preliminary data.</text>
</comment>
<evidence type="ECO:0000313" key="1">
    <source>
        <dbReference type="EMBL" id="DAD37989.1"/>
    </source>
</evidence>
<accession>A0A822Z3H0</accession>
<protein>
    <submittedName>
        <fullName evidence="1">Uncharacterized protein</fullName>
    </submittedName>
</protein>
<keyword evidence="2" id="KW-1185">Reference proteome</keyword>
<dbReference type="AlphaFoldDB" id="A0A822Z3H0"/>
<name>A0A822Z3H0_NELNU</name>
<gene>
    <name evidence="1" type="ORF">HUJ06_008630</name>
</gene>
<sequence length="47" mass="5552">MIASLNEKISVKDEDVLSRMKEMEICMQKMRERSLNASRHQMVVIKN</sequence>
<organism evidence="1 2">
    <name type="scientific">Nelumbo nucifera</name>
    <name type="common">Sacred lotus</name>
    <dbReference type="NCBI Taxonomy" id="4432"/>
    <lineage>
        <taxon>Eukaryota</taxon>
        <taxon>Viridiplantae</taxon>
        <taxon>Streptophyta</taxon>
        <taxon>Embryophyta</taxon>
        <taxon>Tracheophyta</taxon>
        <taxon>Spermatophyta</taxon>
        <taxon>Magnoliopsida</taxon>
        <taxon>Proteales</taxon>
        <taxon>Nelumbonaceae</taxon>
        <taxon>Nelumbo</taxon>
    </lineage>
</organism>
<dbReference type="EMBL" id="DUZY01000004">
    <property type="protein sequence ID" value="DAD37989.1"/>
    <property type="molecule type" value="Genomic_DNA"/>
</dbReference>
<proteinExistence type="predicted"/>
<dbReference type="Proteomes" id="UP000607653">
    <property type="component" value="Unassembled WGS sequence"/>
</dbReference>
<reference evidence="1 2" key="1">
    <citation type="journal article" date="2020" name="Mol. Biol. Evol.">
        <title>Distinct Expression and Methylation Patterns for Genes with Different Fates following a Single Whole-Genome Duplication in Flowering Plants.</title>
        <authorList>
            <person name="Shi T."/>
            <person name="Rahmani R.S."/>
            <person name="Gugger P.F."/>
            <person name="Wang M."/>
            <person name="Li H."/>
            <person name="Zhang Y."/>
            <person name="Li Z."/>
            <person name="Wang Q."/>
            <person name="Van de Peer Y."/>
            <person name="Marchal K."/>
            <person name="Chen J."/>
        </authorList>
    </citation>
    <scope>NUCLEOTIDE SEQUENCE [LARGE SCALE GENOMIC DNA]</scope>
    <source>
        <tissue evidence="1">Leaf</tissue>
    </source>
</reference>
<evidence type="ECO:0000313" key="2">
    <source>
        <dbReference type="Proteomes" id="UP000607653"/>
    </source>
</evidence>